<organism evidence="13 14">
    <name type="scientific">Diploscapter pachys</name>
    <dbReference type="NCBI Taxonomy" id="2018661"/>
    <lineage>
        <taxon>Eukaryota</taxon>
        <taxon>Metazoa</taxon>
        <taxon>Ecdysozoa</taxon>
        <taxon>Nematoda</taxon>
        <taxon>Chromadorea</taxon>
        <taxon>Rhabditida</taxon>
        <taxon>Rhabditina</taxon>
        <taxon>Rhabditomorpha</taxon>
        <taxon>Rhabditoidea</taxon>
        <taxon>Rhabditidae</taxon>
        <taxon>Diploscapter</taxon>
    </lineage>
</organism>
<comment type="caution">
    <text evidence="13">The sequence shown here is derived from an EMBL/GenBank/DDBJ whole genome shotgun (WGS) entry which is preliminary data.</text>
</comment>
<proteinExistence type="inferred from homology"/>
<name>A0A2A2KN25_9BILA</name>
<comment type="similarity">
    <text evidence="2">Belongs to the SNAPC3/SRD2 family.</text>
</comment>
<dbReference type="Pfam" id="PF12251">
    <property type="entry name" value="SNAPC3"/>
    <property type="match status" value="1"/>
</dbReference>
<keyword evidence="4" id="KW-0805">Transcription regulation</keyword>
<protein>
    <recommendedName>
        <fullName evidence="3">snRNA-activating protein complex subunit 3</fullName>
    </recommendedName>
    <alternativeName>
        <fullName evidence="10">Small nuclear RNA-activating complex polypeptide 3</fullName>
    </alternativeName>
</protein>
<comment type="subunit">
    <text evidence="9">Part of the SNAPc complex composed of 5 subunits: SNAPC1, SNAPC2, SNAPC3, SNAPC4 and SNAPC5. SNAPC3 interacts with SNAPC1.</text>
</comment>
<feature type="region of interest" description="Disordered" evidence="12">
    <location>
        <begin position="598"/>
        <end position="631"/>
    </location>
</feature>
<dbReference type="GO" id="GO:0042796">
    <property type="term" value="P:snRNA transcription by RNA polymerase III"/>
    <property type="evidence" value="ECO:0007669"/>
    <property type="project" value="TreeGrafter"/>
</dbReference>
<evidence type="ECO:0000256" key="11">
    <source>
        <dbReference type="SAM" id="Coils"/>
    </source>
</evidence>
<evidence type="ECO:0000313" key="13">
    <source>
        <dbReference type="EMBL" id="PAV75290.1"/>
    </source>
</evidence>
<dbReference type="GO" id="GO:0019185">
    <property type="term" value="C:snRNA-activating protein complex"/>
    <property type="evidence" value="ECO:0007669"/>
    <property type="project" value="TreeGrafter"/>
</dbReference>
<evidence type="ECO:0000256" key="1">
    <source>
        <dbReference type="ARBA" id="ARBA00004123"/>
    </source>
</evidence>
<evidence type="ECO:0000256" key="7">
    <source>
        <dbReference type="ARBA" id="ARBA00023242"/>
    </source>
</evidence>
<keyword evidence="7" id="KW-0539">Nucleus</keyword>
<dbReference type="EMBL" id="LIAE01008137">
    <property type="protein sequence ID" value="PAV75290.1"/>
    <property type="molecule type" value="Genomic_DNA"/>
</dbReference>
<evidence type="ECO:0000256" key="12">
    <source>
        <dbReference type="SAM" id="MobiDB-lite"/>
    </source>
</evidence>
<dbReference type="Proteomes" id="UP000218231">
    <property type="component" value="Unassembled WGS sequence"/>
</dbReference>
<dbReference type="GO" id="GO:0000978">
    <property type="term" value="F:RNA polymerase II cis-regulatory region sequence-specific DNA binding"/>
    <property type="evidence" value="ECO:0007669"/>
    <property type="project" value="TreeGrafter"/>
</dbReference>
<feature type="compositionally biased region" description="Basic and acidic residues" evidence="12">
    <location>
        <begin position="598"/>
        <end position="608"/>
    </location>
</feature>
<evidence type="ECO:0000256" key="6">
    <source>
        <dbReference type="ARBA" id="ARBA00023163"/>
    </source>
</evidence>
<dbReference type="STRING" id="2018661.A0A2A2KN25"/>
<evidence type="ECO:0000256" key="10">
    <source>
        <dbReference type="ARBA" id="ARBA00029606"/>
    </source>
</evidence>
<evidence type="ECO:0000256" key="5">
    <source>
        <dbReference type="ARBA" id="ARBA00023125"/>
    </source>
</evidence>
<accession>A0A2A2KN25</accession>
<feature type="coiled-coil region" evidence="11">
    <location>
        <begin position="139"/>
        <end position="166"/>
    </location>
</feature>
<dbReference type="GO" id="GO:0042795">
    <property type="term" value="P:snRNA transcription by RNA polymerase II"/>
    <property type="evidence" value="ECO:0007669"/>
    <property type="project" value="TreeGrafter"/>
</dbReference>
<keyword evidence="11" id="KW-0175">Coiled coil</keyword>
<evidence type="ECO:0000256" key="3">
    <source>
        <dbReference type="ARBA" id="ARBA00013634"/>
    </source>
</evidence>
<dbReference type="GO" id="GO:0005634">
    <property type="term" value="C:nucleus"/>
    <property type="evidence" value="ECO:0007669"/>
    <property type="project" value="UniProtKB-SubCell"/>
</dbReference>
<keyword evidence="14" id="KW-1185">Reference proteome</keyword>
<reference evidence="13 14" key="1">
    <citation type="journal article" date="2017" name="Curr. Biol.">
        <title>Genome architecture and evolution of a unichromosomal asexual nematode.</title>
        <authorList>
            <person name="Fradin H."/>
            <person name="Zegar C."/>
            <person name="Gutwein M."/>
            <person name="Lucas J."/>
            <person name="Kovtun M."/>
            <person name="Corcoran D."/>
            <person name="Baugh L.R."/>
            <person name="Kiontke K."/>
            <person name="Gunsalus K."/>
            <person name="Fitch D.H."/>
            <person name="Piano F."/>
        </authorList>
    </citation>
    <scope>NUCLEOTIDE SEQUENCE [LARGE SCALE GENOMIC DNA]</scope>
    <source>
        <strain evidence="13">PF1309</strain>
    </source>
</reference>
<keyword evidence="6" id="KW-0804">Transcription</keyword>
<evidence type="ECO:0000256" key="8">
    <source>
        <dbReference type="ARBA" id="ARBA00025193"/>
    </source>
</evidence>
<evidence type="ECO:0000313" key="14">
    <source>
        <dbReference type="Proteomes" id="UP000218231"/>
    </source>
</evidence>
<gene>
    <name evidence="13" type="ORF">WR25_03650</name>
</gene>
<keyword evidence="5" id="KW-0238">DNA-binding</keyword>
<dbReference type="InterPro" id="IPR022042">
    <property type="entry name" value="snRNA-activating_su3"/>
</dbReference>
<comment type="subcellular location">
    <subcellularLocation>
        <location evidence="1">Nucleus</location>
    </subcellularLocation>
</comment>
<dbReference type="PANTHER" id="PTHR13421">
    <property type="entry name" value="SNRNA-ACTIVATING PROTEIN COMPLEX SUBUNIT 3"/>
    <property type="match status" value="1"/>
</dbReference>
<dbReference type="AlphaFoldDB" id="A0A2A2KN25"/>
<dbReference type="GO" id="GO:0001006">
    <property type="term" value="F:RNA polymerase III type 3 promoter sequence-specific DNA binding"/>
    <property type="evidence" value="ECO:0007669"/>
    <property type="project" value="TreeGrafter"/>
</dbReference>
<dbReference type="OrthoDB" id="46583at2759"/>
<comment type="function">
    <text evidence="8">Part of the SNAPc complex required for the transcription of both RNA polymerase II and III small-nuclear RNA genes. Binds to the proximal sequence element (PSE), a non-TATA-box basal promoter element common to these 2 types of genes. Recruits TBP and BRF2 to the U6 snRNA TATA box.</text>
</comment>
<evidence type="ECO:0000256" key="2">
    <source>
        <dbReference type="ARBA" id="ARBA00010410"/>
    </source>
</evidence>
<evidence type="ECO:0000256" key="4">
    <source>
        <dbReference type="ARBA" id="ARBA00023015"/>
    </source>
</evidence>
<sequence length="678" mass="77797">MEQVFRVDEQDFISRPICFRDFLNKSSRVSARLDSILSHSSVLFPEDSSAVSARVASAAVKLNQLPSRSIEFTELGNVLENTIPLYEHISMRTLEFIKLDNILRKNPQYKSAAMRAMKYDGINPTLLSKTQKKEDKLVHVEKRERKEEEEETAKQTELEKNDIKEVVCESPVLTNTDTSNSATNHSSTRVNQSKYIWNPHDDMDVIVIDKEDNTNSSSCSRPTNNKDMWNPIDEMDGLIAEQPTNSDRNMNTVRQPVIANGIIKHETPNDNNLIACVSVYMGYNRCLEKVEQRLGRLLKVAFRLYLLGSNTLSDLKRSFFCAHDNDFSVNAMEQRPKLHDMHKVRRCPWQINEILFPVEQYTWIKNNELQFRFPSSFFFIGDTFYVDTMGSDPTGISLKMTDISEPIRSWAADRGLGVYKVASIHETKVVDLVTRLGQPFVYVHQGTCEHLVCFTDLRLRTAADPPGFYPINLVERKFRRKMCRACNVETAEWIVKNCLTLPSDSFYICTECLLEVCFDSANQPIDNYELIPYCDRQALSESDVYMTTIISRLEKIGQVISGEFDGGFVRGEDRQEEQRLEGKRNVRRKYKRRIVEEKETEAVAKPEPETEGESEPEIQCNQSKKPRIAKKVSKPLKTLESLVPVNETGLDDAELARLICRRSERFSVGRTTSVLTPK</sequence>
<evidence type="ECO:0000256" key="9">
    <source>
        <dbReference type="ARBA" id="ARBA00025958"/>
    </source>
</evidence>
<dbReference type="GO" id="GO:0001046">
    <property type="term" value="F:core promoter sequence-specific DNA binding"/>
    <property type="evidence" value="ECO:0007669"/>
    <property type="project" value="TreeGrafter"/>
</dbReference>
<dbReference type="PANTHER" id="PTHR13421:SF16">
    <property type="entry name" value="SNRNA-ACTIVATING PROTEIN COMPLEX SUBUNIT 3"/>
    <property type="match status" value="1"/>
</dbReference>
<dbReference type="GO" id="GO:0003681">
    <property type="term" value="F:bent DNA binding"/>
    <property type="evidence" value="ECO:0007669"/>
    <property type="project" value="TreeGrafter"/>
</dbReference>